<comment type="caution">
    <text evidence="4">The sequence shown here is derived from an EMBL/GenBank/DDBJ whole genome shotgun (WGS) entry which is preliminary data.</text>
</comment>
<dbReference type="InterPro" id="IPR050534">
    <property type="entry name" value="Coronavir_polyprotein_1ab"/>
</dbReference>
<feature type="domain" description="UvrD-like helicase C-terminal" evidence="3">
    <location>
        <begin position="318"/>
        <end position="365"/>
    </location>
</feature>
<dbReference type="Pfam" id="PF13604">
    <property type="entry name" value="AAA_30"/>
    <property type="match status" value="1"/>
</dbReference>
<protein>
    <submittedName>
        <fullName evidence="4">ATP-binding protein</fullName>
    </submittedName>
</protein>
<dbReference type="Proteomes" id="UP000325684">
    <property type="component" value="Unassembled WGS sequence"/>
</dbReference>
<dbReference type="InterPro" id="IPR027785">
    <property type="entry name" value="UvrD-like_helicase_C"/>
</dbReference>
<dbReference type="OrthoDB" id="9803432at2"/>
<dbReference type="InterPro" id="IPR027417">
    <property type="entry name" value="P-loop_NTPase"/>
</dbReference>
<dbReference type="Pfam" id="PF13538">
    <property type="entry name" value="UvrD_C_2"/>
    <property type="match status" value="1"/>
</dbReference>
<dbReference type="PANTHER" id="PTHR43788:SF6">
    <property type="entry name" value="DNA HELICASE B"/>
    <property type="match status" value="1"/>
</dbReference>
<dbReference type="RefSeq" id="WP_150942084.1">
    <property type="nucleotide sequence ID" value="NZ_VCMV01000003.1"/>
</dbReference>
<name>A0A5N3PH22_9HYPH</name>
<dbReference type="AlphaFoldDB" id="A0A5N3PH22"/>
<organism evidence="4 5">
    <name type="scientific">Microvirga brassicacearum</name>
    <dbReference type="NCBI Taxonomy" id="2580413"/>
    <lineage>
        <taxon>Bacteria</taxon>
        <taxon>Pseudomonadati</taxon>
        <taxon>Pseudomonadota</taxon>
        <taxon>Alphaproteobacteria</taxon>
        <taxon>Hyphomicrobiales</taxon>
        <taxon>Methylobacteriaceae</taxon>
        <taxon>Microvirga</taxon>
    </lineage>
</organism>
<evidence type="ECO:0000313" key="5">
    <source>
        <dbReference type="Proteomes" id="UP000325684"/>
    </source>
</evidence>
<dbReference type="PANTHER" id="PTHR43788">
    <property type="entry name" value="DNA2/NAM7 HELICASE FAMILY MEMBER"/>
    <property type="match status" value="1"/>
</dbReference>
<dbReference type="GO" id="GO:0017116">
    <property type="term" value="F:single-stranded DNA helicase activity"/>
    <property type="evidence" value="ECO:0007669"/>
    <property type="project" value="TreeGrafter"/>
</dbReference>
<sequence length="366" mass="40438">MPDWSPQQESALKDVRRWLADKGGRQFFYLAGFAGTGKTTLAKEMAEGVAGCVLYGAFTGKAALVLQRKGCVGASTIHSMIYTVQRGKGGIAEFVLNVDSPVNGAALVIIDEVSMVSEELARDLLSFGTRVLVLGDPAQLPPVRGTGYFTSGEPDVMLTEVHRQARDNPIIRLSMDVREGRSLDIGSYGNSKVIRRGQVDQAEVMKADQVLVGKNLTRRTYNGRMRELQNFKGTYPVVGERLVCLRNNKEKGLLNGGLWKVAKRVSATAKGINLIVEPDDAGMAVRATDVRIHPYLFEGRETELDWKEKRKFDEFDFGYALTVHKSQGSQWDNVYLFDESGSFGEHQSNHLYTGLTRAAEQITIVV</sequence>
<proteinExistence type="predicted"/>
<evidence type="ECO:0000313" key="4">
    <source>
        <dbReference type="EMBL" id="KAB0269027.1"/>
    </source>
</evidence>
<keyword evidence="2 4" id="KW-0067">ATP-binding</keyword>
<dbReference type="SUPFAM" id="SSF52540">
    <property type="entry name" value="P-loop containing nucleoside triphosphate hydrolases"/>
    <property type="match status" value="2"/>
</dbReference>
<reference evidence="4 5" key="1">
    <citation type="journal article" date="2019" name="Microorganisms">
        <title>Genome Insights into the Novel Species Microvirga brassicacearum, a Rapeseed Endophyte with Biotechnological Potential.</title>
        <authorList>
            <person name="Jimenez-Gomez A."/>
            <person name="Saati-Santamaria Z."/>
            <person name="Igual J.M."/>
            <person name="Rivas R."/>
            <person name="Mateos P.F."/>
            <person name="Garcia-Fraile P."/>
        </authorList>
    </citation>
    <scope>NUCLEOTIDE SEQUENCE [LARGE SCALE GENOMIC DNA]</scope>
    <source>
        <strain evidence="4 5">CDVBN77</strain>
    </source>
</reference>
<dbReference type="CDD" id="cd18809">
    <property type="entry name" value="SF1_C_RecD"/>
    <property type="match status" value="1"/>
</dbReference>
<evidence type="ECO:0000259" key="3">
    <source>
        <dbReference type="Pfam" id="PF13538"/>
    </source>
</evidence>
<keyword evidence="5" id="KW-1185">Reference proteome</keyword>
<gene>
    <name evidence="4" type="ORF">FEZ63_02660</name>
</gene>
<keyword evidence="1" id="KW-0547">Nucleotide-binding</keyword>
<dbReference type="EMBL" id="VCMV01000003">
    <property type="protein sequence ID" value="KAB0269027.1"/>
    <property type="molecule type" value="Genomic_DNA"/>
</dbReference>
<evidence type="ECO:0000256" key="2">
    <source>
        <dbReference type="ARBA" id="ARBA00022840"/>
    </source>
</evidence>
<evidence type="ECO:0000256" key="1">
    <source>
        <dbReference type="ARBA" id="ARBA00022741"/>
    </source>
</evidence>
<accession>A0A5N3PH22</accession>
<dbReference type="GO" id="GO:0005524">
    <property type="term" value="F:ATP binding"/>
    <property type="evidence" value="ECO:0007669"/>
    <property type="project" value="UniProtKB-KW"/>
</dbReference>
<dbReference type="Gene3D" id="2.30.30.940">
    <property type="match status" value="1"/>
</dbReference>
<dbReference type="Gene3D" id="3.40.50.300">
    <property type="entry name" value="P-loop containing nucleotide triphosphate hydrolases"/>
    <property type="match status" value="2"/>
</dbReference>
<dbReference type="GO" id="GO:0009338">
    <property type="term" value="C:exodeoxyribonuclease V complex"/>
    <property type="evidence" value="ECO:0007669"/>
    <property type="project" value="TreeGrafter"/>
</dbReference>
<dbReference type="GO" id="GO:0006310">
    <property type="term" value="P:DNA recombination"/>
    <property type="evidence" value="ECO:0007669"/>
    <property type="project" value="TreeGrafter"/>
</dbReference>